<dbReference type="Proteomes" id="UP000076927">
    <property type="component" value="Chromosome"/>
</dbReference>
<keyword evidence="1" id="KW-0170">Cobalt</keyword>
<gene>
    <name evidence="1" type="primary">eutB</name>
    <name evidence="2" type="ORF">SY83_05080</name>
</gene>
<dbReference type="HAMAP" id="MF_00861">
    <property type="entry name" value="EutB"/>
    <property type="match status" value="1"/>
</dbReference>
<feature type="binding site" evidence="1">
    <location>
        <position position="295"/>
    </location>
    <ligand>
        <name>adenosylcob(III)alamin</name>
        <dbReference type="ChEBI" id="CHEBI:18408"/>
    </ligand>
</feature>
<protein>
    <recommendedName>
        <fullName evidence="1">Ethanolamine ammonia-lyase large subunit</fullName>
        <shortName evidence="1">EAL large subunit</shortName>
        <ecNumber evidence="1">4.3.1.7</ecNumber>
    </recommendedName>
</protein>
<feature type="binding site" evidence="1">
    <location>
        <position position="194"/>
    </location>
    <ligand>
        <name>adenosylcob(III)alamin</name>
        <dbReference type="ChEBI" id="CHEBI:18408"/>
    </ligand>
</feature>
<comment type="pathway">
    <text evidence="1">Amine and polyamine degradation; ethanolamine degradation.</text>
</comment>
<feature type="binding site" evidence="1">
    <location>
        <position position="287"/>
    </location>
    <ligand>
        <name>substrate</name>
    </ligand>
</feature>
<dbReference type="PANTHER" id="PTHR39329">
    <property type="entry name" value="ETHANOLAMINE AMMONIA-LYASE HEAVY CHAIN"/>
    <property type="match status" value="1"/>
</dbReference>
<dbReference type="NCBIfam" id="NF011649">
    <property type="entry name" value="PRK15067.1"/>
    <property type="match status" value="1"/>
</dbReference>
<feature type="binding site" evidence="1">
    <location>
        <position position="401"/>
    </location>
    <ligand>
        <name>adenosylcob(III)alamin</name>
        <dbReference type="ChEBI" id="CHEBI:18408"/>
    </ligand>
</feature>
<dbReference type="STRING" id="1178515.SY83_05080"/>
<dbReference type="PIRSF" id="PIRSF018788">
    <property type="entry name" value="EutB"/>
    <property type="match status" value="1"/>
</dbReference>
<dbReference type="GO" id="GO:0006520">
    <property type="term" value="P:amino acid metabolic process"/>
    <property type="evidence" value="ECO:0007669"/>
    <property type="project" value="InterPro"/>
</dbReference>
<dbReference type="Gene3D" id="3.20.20.70">
    <property type="entry name" value="Aldolase class I"/>
    <property type="match status" value="1"/>
</dbReference>
<dbReference type="Gene3D" id="1.10.220.70">
    <property type="entry name" value="lyase"/>
    <property type="match status" value="1"/>
</dbReference>
<comment type="catalytic activity">
    <reaction evidence="1">
        <text>ethanolamine = acetaldehyde + NH4(+)</text>
        <dbReference type="Rhea" id="RHEA:15313"/>
        <dbReference type="ChEBI" id="CHEBI:15343"/>
        <dbReference type="ChEBI" id="CHEBI:28938"/>
        <dbReference type="ChEBI" id="CHEBI:57603"/>
        <dbReference type="EC" id="4.3.1.7"/>
    </reaction>
</comment>
<dbReference type="KEGG" id="pswu:SY83_05080"/>
<dbReference type="InterPro" id="IPR044941">
    <property type="entry name" value="EutB_N_sf"/>
</dbReference>
<name>A0A172TFU4_9BACL</name>
<keyword evidence="1" id="KW-0846">Cobalamin</keyword>
<dbReference type="GO" id="GO:0031419">
    <property type="term" value="F:cobalamin binding"/>
    <property type="evidence" value="ECO:0007669"/>
    <property type="project" value="UniProtKB-UniRule"/>
</dbReference>
<keyword evidence="1 2" id="KW-0456">Lyase</keyword>
<dbReference type="GO" id="GO:0046336">
    <property type="term" value="P:ethanolamine catabolic process"/>
    <property type="evidence" value="ECO:0007669"/>
    <property type="project" value="UniProtKB-UniRule"/>
</dbReference>
<dbReference type="Gene3D" id="2.30.170.30">
    <property type="entry name" value="ethanolamine ammonia-lyase heavy chain domain like"/>
    <property type="match status" value="1"/>
</dbReference>
<dbReference type="AlphaFoldDB" id="A0A172TFU4"/>
<dbReference type="UniPathway" id="UPA00560"/>
<reference evidence="2 3" key="1">
    <citation type="submission" date="2015-01" db="EMBL/GenBank/DDBJ databases">
        <title>Paenibacillus swuensis/DY6/whole genome sequencing.</title>
        <authorList>
            <person name="Kim M.K."/>
            <person name="Srinivasan S."/>
            <person name="Lee J.-J."/>
        </authorList>
    </citation>
    <scope>NUCLEOTIDE SEQUENCE [LARGE SCALE GENOMIC DNA]</scope>
    <source>
        <strain evidence="2 3">DY6</strain>
    </source>
</reference>
<dbReference type="GO" id="GO:0031471">
    <property type="term" value="C:ethanolamine degradation polyhedral organelle"/>
    <property type="evidence" value="ECO:0007669"/>
    <property type="project" value="UniProtKB-UniRule"/>
</dbReference>
<dbReference type="PATRIC" id="fig|1178515.4.peg.1029"/>
<evidence type="ECO:0000256" key="1">
    <source>
        <dbReference type="HAMAP-Rule" id="MF_00861"/>
    </source>
</evidence>
<feature type="binding site" evidence="1">
    <location>
        <position position="193"/>
    </location>
    <ligand>
        <name>substrate</name>
    </ligand>
</feature>
<feature type="binding site" evidence="1">
    <location>
        <begin position="160"/>
        <end position="162"/>
    </location>
    <ligand>
        <name>substrate</name>
    </ligand>
</feature>
<dbReference type="GO" id="GO:0009350">
    <property type="term" value="C:ethanolamine ammonia-lyase complex"/>
    <property type="evidence" value="ECO:0007669"/>
    <property type="project" value="UniProtKB-UniRule"/>
</dbReference>
<organism evidence="2 3">
    <name type="scientific">Paenibacillus swuensis</name>
    <dbReference type="NCBI Taxonomy" id="1178515"/>
    <lineage>
        <taxon>Bacteria</taxon>
        <taxon>Bacillati</taxon>
        <taxon>Bacillota</taxon>
        <taxon>Bacilli</taxon>
        <taxon>Bacillales</taxon>
        <taxon>Paenibacillaceae</taxon>
        <taxon>Paenibacillus</taxon>
    </lineage>
</organism>
<keyword evidence="1" id="KW-1283">Bacterial microcompartment</keyword>
<sequence length="463" mass="49883">MNLITVIGGQAYRFHSVKEVLAKANEARSGDRLAGIAAADERERVAAKYVLAELNLSVLRNEPVLDPDQDEVSRVIEASVDEEVYRELSGWSVAELRESLLSSATSGSDMLRLSRGLTSEMIAAVTKLMSNLDLIQAAAKIEVITRCNTEIGRKGTLASRAQPNHPADSPEGMKASLYEALSYGIGDAVIGINPVMDTAENTEILLRAAKDVMNNMQVPTQNCVLSHVTTQMQAIRSGAPADMLFQSIAGTEAGNRAFGISEALLDEADALIRASGTASGPNRWYFETGQGSELSSDAHHGIDQVTLESRCYGFILKYKPFLVNTVVGFIGPEYLYDGKQITRAGLEDHFMGKMHGLPMGVDICYTNHMRADQNDMDNMGVLLAAAGVNFVIGVPMADDCMLNYQSLSYHDIATLRELLRLGPAAEFAAWLESRGLMSGGRLTSLAGNPALWTGGGSKLGRTS</sequence>
<evidence type="ECO:0000313" key="3">
    <source>
        <dbReference type="Proteomes" id="UP000076927"/>
    </source>
</evidence>
<dbReference type="PANTHER" id="PTHR39329:SF1">
    <property type="entry name" value="ETHANOLAMINE AMMONIA-LYASE LARGE SUBUNIT"/>
    <property type="match status" value="1"/>
</dbReference>
<dbReference type="InterPro" id="IPR010628">
    <property type="entry name" value="EutB"/>
</dbReference>
<dbReference type="EC" id="4.3.1.7" evidence="1"/>
<comment type="function">
    <text evidence="1">Catalyzes the deamination of various vicinal amino-alcohols to oxo compounds. Allows this organism to utilize ethanolamine as the sole source of nitrogen and carbon in the presence of vitamin B12.</text>
</comment>
<proteinExistence type="inferred from homology"/>
<accession>A0A172TFU4</accession>
<dbReference type="GO" id="GO:0005829">
    <property type="term" value="C:cytosol"/>
    <property type="evidence" value="ECO:0007669"/>
    <property type="project" value="TreeGrafter"/>
</dbReference>
<dbReference type="EMBL" id="CP011388">
    <property type="protein sequence ID" value="ANE45774.1"/>
    <property type="molecule type" value="Genomic_DNA"/>
</dbReference>
<dbReference type="RefSeq" id="WP_068604846.1">
    <property type="nucleotide sequence ID" value="NZ_CP011388.1"/>
</dbReference>
<comment type="cofactor">
    <cofactor evidence="1">
        <name>adenosylcob(III)alamin</name>
        <dbReference type="ChEBI" id="CHEBI:18408"/>
    </cofactor>
    <text evidence="1">Binds between the large and small subunits.</text>
</comment>
<dbReference type="InterPro" id="IPR044939">
    <property type="entry name" value="EutB_dom_2_sf"/>
</dbReference>
<evidence type="ECO:0000313" key="2">
    <source>
        <dbReference type="EMBL" id="ANE45774.1"/>
    </source>
</evidence>
<keyword evidence="3" id="KW-1185">Reference proteome</keyword>
<dbReference type="GO" id="GO:0008851">
    <property type="term" value="F:ethanolamine ammonia-lyase activity"/>
    <property type="evidence" value="ECO:0007669"/>
    <property type="project" value="UniProtKB-UniRule"/>
</dbReference>
<comment type="subcellular location">
    <subcellularLocation>
        <location evidence="1">Bacterial microcompartment</location>
    </subcellularLocation>
</comment>
<dbReference type="Pfam" id="PF06751">
    <property type="entry name" value="EutB"/>
    <property type="match status" value="1"/>
</dbReference>
<feature type="binding site" evidence="1">
    <location>
        <position position="362"/>
    </location>
    <ligand>
        <name>substrate</name>
    </ligand>
</feature>
<comment type="subunit">
    <text evidence="1">The basic unit is a heterodimer which dimerizes to form tetramers. The heterotetramers trimerize; 6 large subunits form a core ring with 6 small subunits projecting outwards.</text>
</comment>
<feature type="binding site" evidence="1">
    <location>
        <position position="246"/>
    </location>
    <ligand>
        <name>adenosylcob(III)alamin</name>
        <dbReference type="ChEBI" id="CHEBI:18408"/>
    </ligand>
</feature>
<dbReference type="OrthoDB" id="9770909at2"/>
<dbReference type="InterPro" id="IPR013785">
    <property type="entry name" value="Aldolase_TIM"/>
</dbReference>
<comment type="similarity">
    <text evidence="1">Belongs to the EutB family.</text>
</comment>